<accession>A0A917BFY1</accession>
<name>A0A917BFY1_9MICO</name>
<keyword evidence="1" id="KW-0812">Transmembrane</keyword>
<evidence type="ECO:0000313" key="2">
    <source>
        <dbReference type="EMBL" id="GGF42507.1"/>
    </source>
</evidence>
<reference evidence="2" key="1">
    <citation type="journal article" date="2014" name="Int. J. Syst. Evol. Microbiol.">
        <title>Complete genome sequence of Corynebacterium casei LMG S-19264T (=DSM 44701T), isolated from a smear-ripened cheese.</title>
        <authorList>
            <consortium name="US DOE Joint Genome Institute (JGI-PGF)"/>
            <person name="Walter F."/>
            <person name="Albersmeier A."/>
            <person name="Kalinowski J."/>
            <person name="Ruckert C."/>
        </authorList>
    </citation>
    <scope>NUCLEOTIDE SEQUENCE</scope>
    <source>
        <strain evidence="2">CGMCC 1.12160</strain>
    </source>
</reference>
<dbReference type="AlphaFoldDB" id="A0A917BFY1"/>
<feature type="transmembrane region" description="Helical" evidence="1">
    <location>
        <begin position="69"/>
        <end position="87"/>
    </location>
</feature>
<proteinExistence type="predicted"/>
<dbReference type="Proteomes" id="UP000605670">
    <property type="component" value="Unassembled WGS sequence"/>
</dbReference>
<gene>
    <name evidence="2" type="ORF">GCM10011366_07900</name>
</gene>
<comment type="caution">
    <text evidence="2">The sequence shown here is derived from an EMBL/GenBank/DDBJ whole genome shotgun (WGS) entry which is preliminary data.</text>
</comment>
<protein>
    <submittedName>
        <fullName evidence="2">Uncharacterized protein</fullName>
    </submittedName>
</protein>
<keyword evidence="1" id="KW-0472">Membrane</keyword>
<feature type="transmembrane region" description="Helical" evidence="1">
    <location>
        <begin position="37"/>
        <end position="57"/>
    </location>
</feature>
<sequence>MRRPLLLLALVWVPFLSIFLFASPVLTGAVGDSYPHVAFHVVSPAMLLGAAAVALRWRRARDGAALVRALLALLVLALAVAVLGNGVELLSALRRLAEDGWVSRLTPDLFEAGSGLHSLGASLTIPAHMGALALSLALVGVEALRARRGRDQGAAADRAAVARR</sequence>
<evidence type="ECO:0000256" key="1">
    <source>
        <dbReference type="SAM" id="Phobius"/>
    </source>
</evidence>
<keyword evidence="3" id="KW-1185">Reference proteome</keyword>
<evidence type="ECO:0000313" key="3">
    <source>
        <dbReference type="Proteomes" id="UP000605670"/>
    </source>
</evidence>
<dbReference type="RefSeq" id="WP_188428278.1">
    <property type="nucleotide sequence ID" value="NZ_BAABKH010000005.1"/>
</dbReference>
<feature type="transmembrane region" description="Helical" evidence="1">
    <location>
        <begin position="119"/>
        <end position="141"/>
    </location>
</feature>
<reference evidence="2" key="2">
    <citation type="submission" date="2020-09" db="EMBL/GenBank/DDBJ databases">
        <authorList>
            <person name="Sun Q."/>
            <person name="Zhou Y."/>
        </authorList>
    </citation>
    <scope>NUCLEOTIDE SEQUENCE</scope>
    <source>
        <strain evidence="2">CGMCC 1.12160</strain>
    </source>
</reference>
<organism evidence="2 3">
    <name type="scientific">Ornithinimicrobium tianjinense</name>
    <dbReference type="NCBI Taxonomy" id="1195761"/>
    <lineage>
        <taxon>Bacteria</taxon>
        <taxon>Bacillati</taxon>
        <taxon>Actinomycetota</taxon>
        <taxon>Actinomycetes</taxon>
        <taxon>Micrococcales</taxon>
        <taxon>Ornithinimicrobiaceae</taxon>
        <taxon>Ornithinimicrobium</taxon>
    </lineage>
</organism>
<dbReference type="EMBL" id="BMEM01000001">
    <property type="protein sequence ID" value="GGF42507.1"/>
    <property type="molecule type" value="Genomic_DNA"/>
</dbReference>
<keyword evidence="1" id="KW-1133">Transmembrane helix</keyword>